<keyword evidence="2" id="KW-0808">Transferase</keyword>
<dbReference type="InterPro" id="IPR013751">
    <property type="entry name" value="ACP_syn_III_N"/>
</dbReference>
<dbReference type="PANTHER" id="PTHR34069:SF2">
    <property type="entry name" value="BETA-KETOACYL-[ACYL-CARRIER-PROTEIN] SYNTHASE III"/>
    <property type="match status" value="1"/>
</dbReference>
<evidence type="ECO:0000256" key="1">
    <source>
        <dbReference type="ARBA" id="ARBA00022490"/>
    </source>
</evidence>
<dbReference type="EMBL" id="BNEC01000005">
    <property type="protein sequence ID" value="GHI69696.1"/>
    <property type="molecule type" value="Genomic_DNA"/>
</dbReference>
<evidence type="ECO:0000259" key="4">
    <source>
        <dbReference type="Pfam" id="PF08541"/>
    </source>
</evidence>
<evidence type="ECO:0000256" key="3">
    <source>
        <dbReference type="ARBA" id="ARBA00023315"/>
    </source>
</evidence>
<name>A0ABQ3SNI1_9ACTN</name>
<dbReference type="InterPro" id="IPR013747">
    <property type="entry name" value="ACP_syn_III_C"/>
</dbReference>
<protein>
    <submittedName>
        <fullName evidence="6">3-oxoacyl-[acyl-carrier-protein] synthase 3</fullName>
    </submittedName>
</protein>
<gene>
    <name evidence="6" type="primary">fabH_4</name>
    <name evidence="6" type="ORF">Snoj_36140</name>
</gene>
<keyword evidence="7" id="KW-1185">Reference proteome</keyword>
<evidence type="ECO:0000259" key="5">
    <source>
        <dbReference type="Pfam" id="PF08545"/>
    </source>
</evidence>
<dbReference type="InterPro" id="IPR016039">
    <property type="entry name" value="Thiolase-like"/>
</dbReference>
<dbReference type="PANTHER" id="PTHR34069">
    <property type="entry name" value="3-OXOACYL-[ACYL-CARRIER-PROTEIN] SYNTHASE 3"/>
    <property type="match status" value="1"/>
</dbReference>
<feature type="domain" description="Beta-ketoacyl-[acyl-carrier-protein] synthase III N-terminal" evidence="5">
    <location>
        <begin position="116"/>
        <end position="178"/>
    </location>
</feature>
<reference evidence="7" key="1">
    <citation type="submission" date="2023-07" db="EMBL/GenBank/DDBJ databases">
        <title>Whole genome shotgun sequence of Streptomyces nojiriensis NBRC 13794.</title>
        <authorList>
            <person name="Komaki H."/>
            <person name="Tamura T."/>
        </authorList>
    </citation>
    <scope>NUCLEOTIDE SEQUENCE [LARGE SCALE GENOMIC DNA]</scope>
    <source>
        <strain evidence="7">NBRC 13794</strain>
    </source>
</reference>
<accession>A0ABQ3SNI1</accession>
<dbReference type="Proteomes" id="UP000613974">
    <property type="component" value="Unassembled WGS sequence"/>
</dbReference>
<dbReference type="GeneID" id="95587956"/>
<dbReference type="RefSeq" id="WP_189742220.1">
    <property type="nucleotide sequence ID" value="NZ_BMRL01000011.1"/>
</dbReference>
<comment type="caution">
    <text evidence="6">The sequence shown here is derived from an EMBL/GenBank/DDBJ whole genome shotgun (WGS) entry which is preliminary data.</text>
</comment>
<dbReference type="Pfam" id="PF08541">
    <property type="entry name" value="ACP_syn_III_C"/>
    <property type="match status" value="1"/>
</dbReference>
<sequence>MLEQFSISGTGHAVGSRIVSNTGLAVSMGLSTDWFTKRTGIDERRVCGEGEDVLTLAVSAVESALQSSGLKPDMLGPETVLLHVQNGLTAFTPPSGVILANALGLKGLRVLSVDGVCAEPVAMFEMAALMLSSNRCSRAVISSSVDFLPIISSEDRGTVGLFGAGAGAVVVERHTTSQGMSAKVMSIQWLTHADHAALGSIPVLGYNAGPEGVSVQAGFYDMDGSGLVRTGVRVIPPLVSRVLEEAGWCHDDVHLVISHQPNVRMLHVLIEALGFRPEIFPMPASRLGNMGPASLLVNLSLARDEGLLRPGQRLLLLAFGLGFSCGAAAIELLPGEAGCND</sequence>
<dbReference type="SUPFAM" id="SSF53901">
    <property type="entry name" value="Thiolase-like"/>
    <property type="match status" value="1"/>
</dbReference>
<organism evidence="6 7">
    <name type="scientific">Streptomyces nojiriensis</name>
    <dbReference type="NCBI Taxonomy" id="66374"/>
    <lineage>
        <taxon>Bacteria</taxon>
        <taxon>Bacillati</taxon>
        <taxon>Actinomycetota</taxon>
        <taxon>Actinomycetes</taxon>
        <taxon>Kitasatosporales</taxon>
        <taxon>Streptomycetaceae</taxon>
        <taxon>Streptomyces</taxon>
    </lineage>
</organism>
<keyword evidence="1" id="KW-0963">Cytoplasm</keyword>
<keyword evidence="3" id="KW-0012">Acyltransferase</keyword>
<evidence type="ECO:0000313" key="6">
    <source>
        <dbReference type="EMBL" id="GHI69696.1"/>
    </source>
</evidence>
<dbReference type="Gene3D" id="3.40.47.10">
    <property type="match status" value="1"/>
</dbReference>
<feature type="domain" description="Beta-ketoacyl-[acyl-carrier-protein] synthase III C-terminal" evidence="4">
    <location>
        <begin position="243"/>
        <end position="331"/>
    </location>
</feature>
<proteinExistence type="predicted"/>
<dbReference type="Pfam" id="PF08545">
    <property type="entry name" value="ACP_syn_III"/>
    <property type="match status" value="1"/>
</dbReference>
<evidence type="ECO:0000256" key="2">
    <source>
        <dbReference type="ARBA" id="ARBA00022679"/>
    </source>
</evidence>
<evidence type="ECO:0000313" key="7">
    <source>
        <dbReference type="Proteomes" id="UP000613974"/>
    </source>
</evidence>